<dbReference type="Pfam" id="PF07366">
    <property type="entry name" value="SnoaL"/>
    <property type="match status" value="1"/>
</dbReference>
<feature type="chain" id="PRO_5017679614" description="Ester cyclase" evidence="1">
    <location>
        <begin position="22"/>
        <end position="164"/>
    </location>
</feature>
<dbReference type="PANTHER" id="PTHR38436:SF1">
    <property type="entry name" value="ESTER CYCLASE"/>
    <property type="match status" value="1"/>
</dbReference>
<dbReference type="InterPro" id="IPR009959">
    <property type="entry name" value="Cyclase_SnoaL-like"/>
</dbReference>
<name>A0A3E1NT20_9BACT</name>
<comment type="caution">
    <text evidence="2">The sequence shown here is derived from an EMBL/GenBank/DDBJ whole genome shotgun (WGS) entry which is preliminary data.</text>
</comment>
<sequence>MQKSMVLLLLFLSTGYKITQAQNLKTKEGNKMEVEQNKKVVIKFNKEFFESGNTAITKELLADTFVNHTAPPNAPTDASVMIQFITGFHKAFSNISVQIHEVLGEENKVSLRKTITATHTGEFMGKAPTGKKVEMNVIEIDILKDGKITDHWSRNDFMQVVQTL</sequence>
<keyword evidence="1" id="KW-0732">Signal</keyword>
<dbReference type="SUPFAM" id="SSF54427">
    <property type="entry name" value="NTF2-like"/>
    <property type="match status" value="1"/>
</dbReference>
<dbReference type="AlphaFoldDB" id="A0A3E1NT20"/>
<evidence type="ECO:0008006" key="4">
    <source>
        <dbReference type="Google" id="ProtNLM"/>
    </source>
</evidence>
<dbReference type="Proteomes" id="UP000261174">
    <property type="component" value="Unassembled WGS sequence"/>
</dbReference>
<protein>
    <recommendedName>
        <fullName evidence="4">Ester cyclase</fullName>
    </recommendedName>
</protein>
<evidence type="ECO:0000313" key="3">
    <source>
        <dbReference type="Proteomes" id="UP000261174"/>
    </source>
</evidence>
<keyword evidence="3" id="KW-1185">Reference proteome</keyword>
<dbReference type="PANTHER" id="PTHR38436">
    <property type="entry name" value="POLYKETIDE CYCLASE SNOAL-LIKE DOMAIN"/>
    <property type="match status" value="1"/>
</dbReference>
<feature type="signal peptide" evidence="1">
    <location>
        <begin position="1"/>
        <end position="21"/>
    </location>
</feature>
<accession>A0A3E1NT20</accession>
<dbReference type="RefSeq" id="WP_116857110.1">
    <property type="nucleotide sequence ID" value="NZ_QTJV01000016.1"/>
</dbReference>
<dbReference type="EMBL" id="QTJV01000016">
    <property type="protein sequence ID" value="RFM31075.1"/>
    <property type="molecule type" value="Genomic_DNA"/>
</dbReference>
<evidence type="ECO:0000256" key="1">
    <source>
        <dbReference type="SAM" id="SignalP"/>
    </source>
</evidence>
<dbReference type="InterPro" id="IPR032710">
    <property type="entry name" value="NTF2-like_dom_sf"/>
</dbReference>
<gene>
    <name evidence="2" type="ORF">DXN04_29985</name>
</gene>
<dbReference type="OrthoDB" id="7876517at2"/>
<organism evidence="2 3">
    <name type="scientific">Chitinophaga silvisoli</name>
    <dbReference type="NCBI Taxonomy" id="2291814"/>
    <lineage>
        <taxon>Bacteria</taxon>
        <taxon>Pseudomonadati</taxon>
        <taxon>Bacteroidota</taxon>
        <taxon>Chitinophagia</taxon>
        <taxon>Chitinophagales</taxon>
        <taxon>Chitinophagaceae</taxon>
        <taxon>Chitinophaga</taxon>
    </lineage>
</organism>
<reference evidence="2 3" key="1">
    <citation type="submission" date="2018-08" db="EMBL/GenBank/DDBJ databases">
        <title>Chitinophaga sp. K20C18050901, a novel bacterium isolated from forest soil.</title>
        <authorList>
            <person name="Wang C."/>
        </authorList>
    </citation>
    <scope>NUCLEOTIDE SEQUENCE [LARGE SCALE GENOMIC DNA]</scope>
    <source>
        <strain evidence="2 3">K20C18050901</strain>
    </source>
</reference>
<evidence type="ECO:0000313" key="2">
    <source>
        <dbReference type="EMBL" id="RFM31075.1"/>
    </source>
</evidence>
<dbReference type="GO" id="GO:0030638">
    <property type="term" value="P:polyketide metabolic process"/>
    <property type="evidence" value="ECO:0007669"/>
    <property type="project" value="InterPro"/>
</dbReference>
<proteinExistence type="predicted"/>
<dbReference type="Gene3D" id="3.10.450.50">
    <property type="match status" value="1"/>
</dbReference>